<dbReference type="GO" id="GO:0016020">
    <property type="term" value="C:membrane"/>
    <property type="evidence" value="ECO:0007669"/>
    <property type="project" value="TreeGrafter"/>
</dbReference>
<evidence type="ECO:0000313" key="6">
    <source>
        <dbReference type="Proteomes" id="UP000678499"/>
    </source>
</evidence>
<reference evidence="5" key="1">
    <citation type="submission" date="2020-11" db="EMBL/GenBank/DDBJ databases">
        <authorList>
            <person name="Tran Van P."/>
        </authorList>
    </citation>
    <scope>NUCLEOTIDE SEQUENCE</scope>
</reference>
<dbReference type="GO" id="GO:0046961">
    <property type="term" value="F:proton-transporting ATPase activity, rotational mechanism"/>
    <property type="evidence" value="ECO:0007669"/>
    <property type="project" value="InterPro"/>
</dbReference>
<evidence type="ECO:0000313" key="5">
    <source>
        <dbReference type="EMBL" id="CAD7274458.1"/>
    </source>
</evidence>
<dbReference type="OrthoDB" id="10261947at2759"/>
<protein>
    <recommendedName>
        <fullName evidence="7">V-type proton ATPase subunit F</fullName>
    </recommendedName>
</protein>
<keyword evidence="2" id="KW-0813">Transport</keyword>
<evidence type="ECO:0000256" key="4">
    <source>
        <dbReference type="ARBA" id="ARBA00023065"/>
    </source>
</evidence>
<dbReference type="AlphaFoldDB" id="A0A7R9BH08"/>
<dbReference type="PANTHER" id="PTHR13861">
    <property type="entry name" value="VACUOLAR ATP SYNTHASE SUBUNIT F"/>
    <property type="match status" value="1"/>
</dbReference>
<keyword evidence="6" id="KW-1185">Reference proteome</keyword>
<dbReference type="Proteomes" id="UP000678499">
    <property type="component" value="Unassembled WGS sequence"/>
</dbReference>
<dbReference type="InterPro" id="IPR008218">
    <property type="entry name" value="ATPase_V1-cplx_f_g_su"/>
</dbReference>
<accession>A0A7R9BH08</accession>
<proteinExistence type="inferred from homology"/>
<evidence type="ECO:0000256" key="1">
    <source>
        <dbReference type="ARBA" id="ARBA00010148"/>
    </source>
</evidence>
<name>A0A7R9BH08_9CRUS</name>
<evidence type="ECO:0000256" key="3">
    <source>
        <dbReference type="ARBA" id="ARBA00022781"/>
    </source>
</evidence>
<dbReference type="InterPro" id="IPR036906">
    <property type="entry name" value="ATPase_V1_fsu_sf"/>
</dbReference>
<gene>
    <name evidence="5" type="ORF">NMOB1V02_LOCUS2289</name>
</gene>
<evidence type="ECO:0000256" key="2">
    <source>
        <dbReference type="ARBA" id="ARBA00022448"/>
    </source>
</evidence>
<organism evidence="5">
    <name type="scientific">Notodromas monacha</name>
    <dbReference type="NCBI Taxonomy" id="399045"/>
    <lineage>
        <taxon>Eukaryota</taxon>
        <taxon>Metazoa</taxon>
        <taxon>Ecdysozoa</taxon>
        <taxon>Arthropoda</taxon>
        <taxon>Crustacea</taxon>
        <taxon>Oligostraca</taxon>
        <taxon>Ostracoda</taxon>
        <taxon>Podocopa</taxon>
        <taxon>Podocopida</taxon>
        <taxon>Cypridocopina</taxon>
        <taxon>Cypridoidea</taxon>
        <taxon>Cyprididae</taxon>
        <taxon>Notodromas</taxon>
    </lineage>
</organism>
<comment type="similarity">
    <text evidence="1">Belongs to the V-ATPase F subunit family.</text>
</comment>
<sequence>MALAPKGKLIAVIGDEDTCVGFLLGGIGELNRNRQPNFLVVDKKKELCYEIYARRMKRKTLREIWTTGSKLDFVVTSAEMALSSPGPEAHQVEVLT</sequence>
<dbReference type="EMBL" id="OA882290">
    <property type="protein sequence ID" value="CAD7274458.1"/>
    <property type="molecule type" value="Genomic_DNA"/>
</dbReference>
<keyword evidence="3" id="KW-0375">Hydrogen ion transport</keyword>
<keyword evidence="4" id="KW-0406">Ion transport</keyword>
<dbReference type="EMBL" id="CAJPEX010000253">
    <property type="protein sequence ID" value="CAG0914610.1"/>
    <property type="molecule type" value="Genomic_DNA"/>
</dbReference>
<dbReference type="Gene3D" id="3.40.50.10580">
    <property type="entry name" value="ATPase, V1 complex, subunit F"/>
    <property type="match status" value="1"/>
</dbReference>
<dbReference type="Pfam" id="PF01990">
    <property type="entry name" value="ATP-synt_F"/>
    <property type="match status" value="1"/>
</dbReference>
<dbReference type="SUPFAM" id="SSF159468">
    <property type="entry name" value="AtpF-like"/>
    <property type="match status" value="1"/>
</dbReference>
<evidence type="ECO:0008006" key="7">
    <source>
        <dbReference type="Google" id="ProtNLM"/>
    </source>
</evidence>
<dbReference type="PANTHER" id="PTHR13861:SF2">
    <property type="entry name" value="V-TYPE PROTON ATPASE SUBUNIT F"/>
    <property type="match status" value="1"/>
</dbReference>